<dbReference type="Gene3D" id="3.30.60.90">
    <property type="match status" value="1"/>
</dbReference>
<feature type="domain" description="PB1" evidence="11">
    <location>
        <begin position="2"/>
        <end position="98"/>
    </location>
</feature>
<dbReference type="Pfam" id="PF00564">
    <property type="entry name" value="PB1"/>
    <property type="match status" value="1"/>
</dbReference>
<dbReference type="Gene3D" id="3.10.20.90">
    <property type="entry name" value="Phosphatidylinositol 3-kinase Catalytic Subunit, Chain A, domain 1"/>
    <property type="match status" value="1"/>
</dbReference>
<dbReference type="Proteomes" id="UP000515135">
    <property type="component" value="Unplaced"/>
</dbReference>
<evidence type="ECO:0000256" key="4">
    <source>
        <dbReference type="ARBA" id="ARBA00022723"/>
    </source>
</evidence>
<dbReference type="InterPro" id="IPR009060">
    <property type="entry name" value="UBA-like_sf"/>
</dbReference>
<dbReference type="CDD" id="cd14320">
    <property type="entry name" value="UBA_SQSTM"/>
    <property type="match status" value="1"/>
</dbReference>
<feature type="compositionally biased region" description="Basic and acidic residues" evidence="9">
    <location>
        <begin position="409"/>
        <end position="426"/>
    </location>
</feature>
<feature type="compositionally biased region" description="Pro residues" evidence="9">
    <location>
        <begin position="489"/>
        <end position="498"/>
    </location>
</feature>
<feature type="region of interest" description="Disordered" evidence="9">
    <location>
        <begin position="229"/>
        <end position="294"/>
    </location>
</feature>
<dbReference type="GO" id="GO:0005080">
    <property type="term" value="F:protein kinase C binding"/>
    <property type="evidence" value="ECO:0007669"/>
    <property type="project" value="TreeGrafter"/>
</dbReference>
<dbReference type="InterPro" id="IPR033741">
    <property type="entry name" value="SQSTM_UBA"/>
</dbReference>
<dbReference type="InterPro" id="IPR043145">
    <property type="entry name" value="Znf_ZZ_sf"/>
</dbReference>
<reference evidence="13 14" key="1">
    <citation type="submission" date="2025-04" db="UniProtKB">
        <authorList>
            <consortium name="RefSeq"/>
        </authorList>
    </citation>
    <scope>IDENTIFICATION</scope>
    <source>
        <tissue evidence="13 14">Gonad</tissue>
    </source>
</reference>
<dbReference type="InterPro" id="IPR053793">
    <property type="entry name" value="PB1-like"/>
</dbReference>
<keyword evidence="4" id="KW-0479">Metal-binding</keyword>
<dbReference type="Pfam" id="PF00569">
    <property type="entry name" value="ZZ"/>
    <property type="match status" value="1"/>
</dbReference>
<feature type="compositionally biased region" description="Gly residues" evidence="9">
    <location>
        <begin position="348"/>
        <end position="359"/>
    </location>
</feature>
<dbReference type="GO" id="GO:0008270">
    <property type="term" value="F:zinc ion binding"/>
    <property type="evidence" value="ECO:0007669"/>
    <property type="project" value="UniProtKB-KW"/>
</dbReference>
<feature type="compositionally biased region" description="Basic residues" evidence="9">
    <location>
        <begin position="360"/>
        <end position="380"/>
    </location>
</feature>
<dbReference type="KEGG" id="bbel:109487701"/>
<dbReference type="PANTHER" id="PTHR15090">
    <property type="entry name" value="SEQUESTOSOME 1-RELATED"/>
    <property type="match status" value="1"/>
</dbReference>
<dbReference type="GO" id="GO:0035973">
    <property type="term" value="P:aggrephagy"/>
    <property type="evidence" value="ECO:0007669"/>
    <property type="project" value="TreeGrafter"/>
</dbReference>
<dbReference type="Pfam" id="PF16577">
    <property type="entry name" value="UBA_5"/>
    <property type="match status" value="1"/>
</dbReference>
<accession>A0A6P5AYT7</accession>
<dbReference type="AlphaFoldDB" id="A0A6P5AYT7"/>
<evidence type="ECO:0000256" key="5">
    <source>
        <dbReference type="ARBA" id="ARBA00022771"/>
    </source>
</evidence>
<dbReference type="GeneID" id="109487701"/>
<dbReference type="GO" id="GO:0044753">
    <property type="term" value="C:amphisome"/>
    <property type="evidence" value="ECO:0007669"/>
    <property type="project" value="TreeGrafter"/>
</dbReference>
<dbReference type="FunFam" id="3.10.20.90:FF:000320">
    <property type="entry name" value="Predicted protein"/>
    <property type="match status" value="1"/>
</dbReference>
<dbReference type="SMART" id="SM00666">
    <property type="entry name" value="PB1"/>
    <property type="match status" value="1"/>
</dbReference>
<comment type="subcellular location">
    <subcellularLocation>
        <location evidence="2">Cytoplasm</location>
    </subcellularLocation>
    <subcellularLocation>
        <location evidence="1">Nucleus</location>
    </subcellularLocation>
</comment>
<keyword evidence="7" id="KW-0539">Nucleus</keyword>
<dbReference type="OrthoDB" id="441278at2759"/>
<dbReference type="GO" id="GO:0070530">
    <property type="term" value="F:K63-linked polyubiquitin modification-dependent protein binding"/>
    <property type="evidence" value="ECO:0007669"/>
    <property type="project" value="TreeGrafter"/>
</dbReference>
<keyword evidence="3" id="KW-0963">Cytoplasm</keyword>
<dbReference type="InterPro" id="IPR000433">
    <property type="entry name" value="Znf_ZZ"/>
</dbReference>
<gene>
    <name evidence="13 14" type="primary">LOC109487701</name>
</gene>
<dbReference type="GO" id="GO:0016235">
    <property type="term" value="C:aggresome"/>
    <property type="evidence" value="ECO:0007669"/>
    <property type="project" value="TreeGrafter"/>
</dbReference>
<feature type="region of interest" description="Disordered" evidence="9">
    <location>
        <begin position="348"/>
        <end position="500"/>
    </location>
</feature>
<dbReference type="PROSITE" id="PS51745">
    <property type="entry name" value="PB1"/>
    <property type="match status" value="1"/>
</dbReference>
<evidence type="ECO:0000256" key="2">
    <source>
        <dbReference type="ARBA" id="ARBA00004496"/>
    </source>
</evidence>
<feature type="domain" description="ZZ-type" evidence="10">
    <location>
        <begin position="110"/>
        <end position="160"/>
    </location>
</feature>
<keyword evidence="5 8" id="KW-0863">Zinc-finger</keyword>
<evidence type="ECO:0000256" key="3">
    <source>
        <dbReference type="ARBA" id="ARBA00022490"/>
    </source>
</evidence>
<sequence>MSLTVKAYLERPGGSADQPAQEIRRFAIDQDVSSNYEYLSRKVALVFPSLNEPGDFQLFWKDNEGDLVSFSSDEELMEALGYDGMVNDGIFRIYVKVRGGGSSQPDGIFHPNVVCDGCNGPVMGSRFKCTVCPDFDLCGTCEGLGLHPEHELLRLRNPAAPGHPPFYAGMFGPPPPPGCPPGHPPPPGHGPPHHGGPPHYPGQHGFGPGGPGWFMPRRWWRQWARGMFGPNGNGRRRCRDEEAEPEAAEEAKQAPTDGEEPQESTNQEAGGDEGNQETGGAAGPREDGGEAPPAFDYLQHVGQAVASMLDPLGIDVDIDVEHQGQRRKCPRRWAEFEGAWGQGQGAEGWGWGCGKGGGKCGKKGMRKAMKMQRKMQKKGKMAGEKKGAEEEEEREVPVTMETQEGQEQQAEKQADQEVMEVAKDDSSSDADGWTHLSPKEGEFTNAETGEGPEATKQKRKEQEAVVTAQPPAAGTAGTGGAPVTTQPSPSRPTAPPPAMAAAEFDKQLAEAIAQMEAMGFRDDNGWLSSLLVAKNYDIAQVLDSLYPSGRKPDSLPPYV</sequence>
<dbReference type="PROSITE" id="PS50135">
    <property type="entry name" value="ZF_ZZ_2"/>
    <property type="match status" value="1"/>
</dbReference>
<evidence type="ECO:0000259" key="10">
    <source>
        <dbReference type="PROSITE" id="PS50135"/>
    </source>
</evidence>
<protein>
    <submittedName>
        <fullName evidence="13 14">Sequestosome-1-like isoform X1</fullName>
    </submittedName>
</protein>
<feature type="compositionally biased region" description="Pro residues" evidence="9">
    <location>
        <begin position="172"/>
        <end position="200"/>
    </location>
</feature>
<proteinExistence type="predicted"/>
<evidence type="ECO:0000256" key="6">
    <source>
        <dbReference type="ARBA" id="ARBA00022833"/>
    </source>
</evidence>
<dbReference type="SMART" id="SM00291">
    <property type="entry name" value="ZnF_ZZ"/>
    <property type="match status" value="1"/>
</dbReference>
<dbReference type="InterPro" id="IPR000270">
    <property type="entry name" value="PB1_dom"/>
</dbReference>
<evidence type="ECO:0000259" key="11">
    <source>
        <dbReference type="PROSITE" id="PS51745"/>
    </source>
</evidence>
<organism evidence="12 13">
    <name type="scientific">Branchiostoma belcheri</name>
    <name type="common">Amphioxus</name>
    <dbReference type="NCBI Taxonomy" id="7741"/>
    <lineage>
        <taxon>Eukaryota</taxon>
        <taxon>Metazoa</taxon>
        <taxon>Chordata</taxon>
        <taxon>Cephalochordata</taxon>
        <taxon>Leptocardii</taxon>
        <taxon>Amphioxiformes</taxon>
        <taxon>Branchiostomatidae</taxon>
        <taxon>Branchiostoma</taxon>
    </lineage>
</organism>
<feature type="region of interest" description="Disordered" evidence="9">
    <location>
        <begin position="169"/>
        <end position="209"/>
    </location>
</feature>
<evidence type="ECO:0000256" key="9">
    <source>
        <dbReference type="SAM" id="MobiDB-lite"/>
    </source>
</evidence>
<feature type="compositionally biased region" description="Low complexity" evidence="9">
    <location>
        <begin position="464"/>
        <end position="488"/>
    </location>
</feature>
<dbReference type="PROSITE" id="PS01357">
    <property type="entry name" value="ZF_ZZ_1"/>
    <property type="match status" value="1"/>
</dbReference>
<evidence type="ECO:0000256" key="8">
    <source>
        <dbReference type="PROSITE-ProRule" id="PRU00228"/>
    </source>
</evidence>
<keyword evidence="6" id="KW-0862">Zinc</keyword>
<evidence type="ECO:0000313" key="14">
    <source>
        <dbReference type="RefSeq" id="XP_019647297.1"/>
    </source>
</evidence>
<dbReference type="RefSeq" id="XP_019647297.1">
    <property type="nucleotide sequence ID" value="XM_019791738.1"/>
</dbReference>
<dbReference type="SUPFAM" id="SSF54277">
    <property type="entry name" value="CAD &amp; PB1 domains"/>
    <property type="match status" value="1"/>
</dbReference>
<dbReference type="SUPFAM" id="SSF57850">
    <property type="entry name" value="RING/U-box"/>
    <property type="match status" value="1"/>
</dbReference>
<dbReference type="InterPro" id="IPR052260">
    <property type="entry name" value="Autophagy_Rcpt_SigReg"/>
</dbReference>
<evidence type="ECO:0000313" key="13">
    <source>
        <dbReference type="RefSeq" id="XP_019647296.1"/>
    </source>
</evidence>
<dbReference type="SUPFAM" id="SSF46934">
    <property type="entry name" value="UBA-like"/>
    <property type="match status" value="1"/>
</dbReference>
<dbReference type="InterPro" id="IPR034866">
    <property type="entry name" value="PB1_p62"/>
</dbReference>
<feature type="compositionally biased region" description="Basic and acidic residues" evidence="9">
    <location>
        <begin position="453"/>
        <end position="463"/>
    </location>
</feature>
<evidence type="ECO:0000256" key="1">
    <source>
        <dbReference type="ARBA" id="ARBA00004123"/>
    </source>
</evidence>
<name>A0A6P5AYT7_BRABE</name>
<dbReference type="PANTHER" id="PTHR15090:SF0">
    <property type="entry name" value="SEQUESTOSOME-1"/>
    <property type="match status" value="1"/>
</dbReference>
<dbReference type="CDD" id="cd06402">
    <property type="entry name" value="PB1_p62"/>
    <property type="match status" value="1"/>
</dbReference>
<dbReference type="GO" id="GO:0005634">
    <property type="term" value="C:nucleus"/>
    <property type="evidence" value="ECO:0007669"/>
    <property type="project" value="UniProtKB-SubCell"/>
</dbReference>
<dbReference type="Gene3D" id="1.10.8.10">
    <property type="entry name" value="DNA helicase RuvA subunit, C-terminal domain"/>
    <property type="match status" value="1"/>
</dbReference>
<dbReference type="CDD" id="cd02340">
    <property type="entry name" value="ZZ_NBR1_like"/>
    <property type="match status" value="1"/>
</dbReference>
<dbReference type="FunFam" id="3.30.60.90:FF:000016">
    <property type="entry name" value="Refractory to sigma P"/>
    <property type="match status" value="1"/>
</dbReference>
<dbReference type="GO" id="GO:0007032">
    <property type="term" value="P:endosome organization"/>
    <property type="evidence" value="ECO:0007669"/>
    <property type="project" value="TreeGrafter"/>
</dbReference>
<dbReference type="GO" id="GO:0000423">
    <property type="term" value="P:mitophagy"/>
    <property type="evidence" value="ECO:0007669"/>
    <property type="project" value="TreeGrafter"/>
</dbReference>
<dbReference type="RefSeq" id="XP_019647296.1">
    <property type="nucleotide sequence ID" value="XM_019791737.1"/>
</dbReference>
<evidence type="ECO:0000256" key="7">
    <source>
        <dbReference type="ARBA" id="ARBA00023242"/>
    </source>
</evidence>
<keyword evidence="12" id="KW-1185">Reference proteome</keyword>
<evidence type="ECO:0000313" key="12">
    <source>
        <dbReference type="Proteomes" id="UP000515135"/>
    </source>
</evidence>